<evidence type="ECO:0000313" key="2">
    <source>
        <dbReference type="Proteomes" id="UP000199400"/>
    </source>
</evidence>
<dbReference type="STRING" id="54.SAMN02745121_03048"/>
<accession>A0A1I1XUH1</accession>
<dbReference type="RefSeq" id="WP_143140530.1">
    <property type="nucleotide sequence ID" value="NZ_FOMX01000008.1"/>
</dbReference>
<dbReference type="EMBL" id="FOMX01000008">
    <property type="protein sequence ID" value="SFE10308.1"/>
    <property type="molecule type" value="Genomic_DNA"/>
</dbReference>
<gene>
    <name evidence="1" type="ORF">SAMN02745121_03048</name>
</gene>
<keyword evidence="2" id="KW-1185">Reference proteome</keyword>
<name>A0A1I1XUH1_9BACT</name>
<sequence>MKTQPPTPTVTCTSNGRLVLTREHQDLAANLGALVRYAVTRTSSEESCAALLGVSVRRLRKVAGEARVPLVFVADSPAKKGGRT</sequence>
<protein>
    <submittedName>
        <fullName evidence="1">Uncharacterized protein</fullName>
    </submittedName>
</protein>
<reference evidence="2" key="1">
    <citation type="submission" date="2016-10" db="EMBL/GenBank/DDBJ databases">
        <authorList>
            <person name="Varghese N."/>
            <person name="Submissions S."/>
        </authorList>
    </citation>
    <scope>NUCLEOTIDE SEQUENCE [LARGE SCALE GENOMIC DNA]</scope>
    <source>
        <strain evidence="2">ATCC 25963</strain>
    </source>
</reference>
<dbReference type="AlphaFoldDB" id="A0A1I1XUH1"/>
<evidence type="ECO:0000313" key="1">
    <source>
        <dbReference type="EMBL" id="SFE10308.1"/>
    </source>
</evidence>
<proteinExistence type="predicted"/>
<organism evidence="1 2">
    <name type="scientific">Nannocystis exedens</name>
    <dbReference type="NCBI Taxonomy" id="54"/>
    <lineage>
        <taxon>Bacteria</taxon>
        <taxon>Pseudomonadati</taxon>
        <taxon>Myxococcota</taxon>
        <taxon>Polyangia</taxon>
        <taxon>Nannocystales</taxon>
        <taxon>Nannocystaceae</taxon>
        <taxon>Nannocystis</taxon>
    </lineage>
</organism>
<dbReference type="Proteomes" id="UP000199400">
    <property type="component" value="Unassembled WGS sequence"/>
</dbReference>